<dbReference type="InterPro" id="IPR018647">
    <property type="entry name" value="SLFN_3-like_DNA/RNA_helicase"/>
</dbReference>
<comment type="caution">
    <text evidence="2">The sequence shown here is derived from an EMBL/GenBank/DDBJ whole genome shotgun (WGS) entry which is preliminary data.</text>
</comment>
<dbReference type="RefSeq" id="WP_086474771.1">
    <property type="nucleotide sequence ID" value="NZ_FXWJ01000005.1"/>
</dbReference>
<sequence>MTNFEITSLDFTTTEVKLWAAGDRRFSDWPVVYLLDGPVGSSKVPSASRRRRVGVAAERDVYVGESLNVAARMRQHFESTAKEHLTGLRVIVDETFNKSVCLDLESFLIRMLAGDGAYQVLNRNDGIVDANYFDRDRYRESFEDVFDRLRADGVFTRSLPEIENSDLFKLSPFKALTPDQTIAVEGVLEGLFEDLTRSQRSTTVVQGDPGTGKTVVAIYLLKLIADIRGSAALDEPDDDTLFSSFFTERHRELLQGFKVGIVVPQQSLRASIKQVFRKTPGLHPDMVMTAFDVGASDEEFDLLVVDEAHRLNRRANQPSAAQNKQFREITTTLFGADDKSRTQLDWIIAKSAHQIFLLDAGQSVRPADVPAEHLHELVARAQSADRYAGLASQMRVRAGSGYVDYVRNILGNQVEIELAPDFGEYDLRLFDDLAEMREEIRQRDAEFGLARMVAGYAWEWKTKNDKDAYDIVIDDVSMRWNGTQTDWIASPKALEEVGSIHTVQGYDLNYAGVIIGPDLRYDAETNRIVFHRESYFDKKGKENNPALGLTYSDDDLLRYVTNIYTVLLTRGIRGTYVYVSDPPLKAHLARVISSTSPAT</sequence>
<proteinExistence type="predicted"/>
<dbReference type="SUPFAM" id="SSF52540">
    <property type="entry name" value="P-loop containing nucleoside triphosphate hydrolases"/>
    <property type="match status" value="1"/>
</dbReference>
<reference evidence="2 3" key="1">
    <citation type="submission" date="2017-04" db="EMBL/GenBank/DDBJ databases">
        <authorList>
            <person name="Varghese N."/>
            <person name="Submissions S."/>
        </authorList>
    </citation>
    <scope>NUCLEOTIDE SEQUENCE [LARGE SCALE GENOMIC DNA]</scope>
    <source>
        <strain evidence="2 3">VKM Ac-1784</strain>
    </source>
</reference>
<dbReference type="Pfam" id="PF09848">
    <property type="entry name" value="SLFN-g3_helicase"/>
    <property type="match status" value="1"/>
</dbReference>
<protein>
    <recommendedName>
        <fullName evidence="1">Helicase ATP-binding domain-containing protein</fullName>
    </recommendedName>
</protein>
<organism evidence="2 3">
    <name type="scientific">Plantibacter elymi</name>
    <name type="common">nom. nud.</name>
    <dbReference type="NCBI Taxonomy" id="199708"/>
    <lineage>
        <taxon>Bacteria</taxon>
        <taxon>Bacillati</taxon>
        <taxon>Actinomycetota</taxon>
        <taxon>Actinomycetes</taxon>
        <taxon>Micrococcales</taxon>
        <taxon>Microbacteriaceae</taxon>
        <taxon>Plantibacter</taxon>
    </lineage>
</organism>
<dbReference type="InterPro" id="IPR027417">
    <property type="entry name" value="P-loop_NTPase"/>
</dbReference>
<evidence type="ECO:0000259" key="1">
    <source>
        <dbReference type="SMART" id="SM00487"/>
    </source>
</evidence>
<dbReference type="CDD" id="cd10439">
    <property type="entry name" value="GIY-YIG_COG3410"/>
    <property type="match status" value="1"/>
</dbReference>
<dbReference type="EMBL" id="FXWJ01000005">
    <property type="protein sequence ID" value="SMQ73130.1"/>
    <property type="molecule type" value="Genomic_DNA"/>
</dbReference>
<accession>A0ABY1RFT5</accession>
<name>A0ABY1RFT5_9MICO</name>
<evidence type="ECO:0000313" key="2">
    <source>
        <dbReference type="EMBL" id="SMQ73130.1"/>
    </source>
</evidence>
<dbReference type="SMART" id="SM00487">
    <property type="entry name" value="DEXDc"/>
    <property type="match status" value="1"/>
</dbReference>
<evidence type="ECO:0000313" key="3">
    <source>
        <dbReference type="Proteomes" id="UP000194464"/>
    </source>
</evidence>
<dbReference type="Proteomes" id="UP000194464">
    <property type="component" value="Unassembled WGS sequence"/>
</dbReference>
<feature type="domain" description="Helicase ATP-binding" evidence="1">
    <location>
        <begin position="172"/>
        <end position="377"/>
    </location>
</feature>
<gene>
    <name evidence="2" type="ORF">SAMN06295909_3115</name>
</gene>
<dbReference type="InterPro" id="IPR014001">
    <property type="entry name" value="Helicase_ATP-bd"/>
</dbReference>
<dbReference type="Gene3D" id="3.40.50.300">
    <property type="entry name" value="P-loop containing nucleotide triphosphate hydrolases"/>
    <property type="match status" value="1"/>
</dbReference>
<keyword evidence="3" id="KW-1185">Reference proteome</keyword>